<proteinExistence type="predicted"/>
<reference evidence="2" key="1">
    <citation type="submission" date="2023-07" db="EMBL/GenBank/DDBJ databases">
        <authorList>
            <consortium name="AG Swart"/>
            <person name="Singh M."/>
            <person name="Singh A."/>
            <person name="Seah K."/>
            <person name="Emmerich C."/>
        </authorList>
    </citation>
    <scope>NUCLEOTIDE SEQUENCE</scope>
    <source>
        <strain evidence="2">DP1</strain>
    </source>
</reference>
<evidence type="ECO:0000313" key="3">
    <source>
        <dbReference type="Proteomes" id="UP001295684"/>
    </source>
</evidence>
<feature type="transmembrane region" description="Helical" evidence="1">
    <location>
        <begin position="122"/>
        <end position="143"/>
    </location>
</feature>
<sequence>MGLYISGISGNMEIMRIYLRLMKLRGRAKRPEYIYILFIPPSFDIISSTLLILPLTMIAATIVGASPLIFKDDEKEQENTNTVLGIALIIIAQFFTPAFMVVEEKLLADYMLHPLKIVGLEGLWGLAIYIMLLIIFQFIECGNKDICPNGRLRYSSGFACNGKNPMIICYAVGSILSVAFYMSLGVTITKYASATQRVTIDVSRTLVIWGVFLAKPGDGHERFIWLQLVGLVILVFGTLFFNEILVLPFLGFNKNTKAAIEERHKLLHPTVEASEHSSIIFSTFSKGKINITEDTHPLLDVTQDNF</sequence>
<dbReference type="EMBL" id="CAMPGE010012704">
    <property type="protein sequence ID" value="CAI2371466.1"/>
    <property type="molecule type" value="Genomic_DNA"/>
</dbReference>
<accession>A0AAD1UL89</accession>
<keyword evidence="1" id="KW-0472">Membrane</keyword>
<comment type="caution">
    <text evidence="2">The sequence shown here is derived from an EMBL/GenBank/DDBJ whole genome shotgun (WGS) entry which is preliminary data.</text>
</comment>
<protein>
    <submittedName>
        <fullName evidence="2">Uncharacterized protein</fullName>
    </submittedName>
</protein>
<keyword evidence="1" id="KW-1133">Transmembrane helix</keyword>
<dbReference type="Proteomes" id="UP001295684">
    <property type="component" value="Unassembled WGS sequence"/>
</dbReference>
<feature type="transmembrane region" description="Helical" evidence="1">
    <location>
        <begin position="164"/>
        <end position="184"/>
    </location>
</feature>
<keyword evidence="3" id="KW-1185">Reference proteome</keyword>
<dbReference type="GO" id="GO:0016020">
    <property type="term" value="C:membrane"/>
    <property type="evidence" value="ECO:0007669"/>
    <property type="project" value="TreeGrafter"/>
</dbReference>
<gene>
    <name evidence="2" type="ORF">ECRASSUSDP1_LOCUS12789</name>
</gene>
<feature type="transmembrane region" description="Helical" evidence="1">
    <location>
        <begin position="45"/>
        <end position="70"/>
    </location>
</feature>
<feature type="transmembrane region" description="Helical" evidence="1">
    <location>
        <begin position="224"/>
        <end position="250"/>
    </location>
</feature>
<evidence type="ECO:0000256" key="1">
    <source>
        <dbReference type="SAM" id="Phobius"/>
    </source>
</evidence>
<dbReference type="PANTHER" id="PTHR13146">
    <property type="match status" value="1"/>
</dbReference>
<organism evidence="2 3">
    <name type="scientific">Euplotes crassus</name>
    <dbReference type="NCBI Taxonomy" id="5936"/>
    <lineage>
        <taxon>Eukaryota</taxon>
        <taxon>Sar</taxon>
        <taxon>Alveolata</taxon>
        <taxon>Ciliophora</taxon>
        <taxon>Intramacronucleata</taxon>
        <taxon>Spirotrichea</taxon>
        <taxon>Hypotrichia</taxon>
        <taxon>Euplotida</taxon>
        <taxon>Euplotidae</taxon>
        <taxon>Moneuplotes</taxon>
    </lineage>
</organism>
<name>A0AAD1UL89_EUPCR</name>
<dbReference type="PANTHER" id="PTHR13146:SF0">
    <property type="entry name" value="SOLUTE CARRIER FAMILY 35 MEMBER F6"/>
    <property type="match status" value="1"/>
</dbReference>
<keyword evidence="1" id="KW-0812">Transmembrane</keyword>
<dbReference type="AlphaFoldDB" id="A0AAD1UL89"/>
<feature type="transmembrane region" description="Helical" evidence="1">
    <location>
        <begin position="82"/>
        <end position="102"/>
    </location>
</feature>
<evidence type="ECO:0000313" key="2">
    <source>
        <dbReference type="EMBL" id="CAI2371466.1"/>
    </source>
</evidence>